<dbReference type="GO" id="GO:0016972">
    <property type="term" value="F:thiol oxidase activity"/>
    <property type="evidence" value="ECO:0007669"/>
    <property type="project" value="InterPro"/>
</dbReference>
<evidence type="ECO:0000256" key="7">
    <source>
        <dbReference type="ARBA" id="ARBA00022768"/>
    </source>
</evidence>
<dbReference type="GO" id="GO:0005789">
    <property type="term" value="C:endoplasmic reticulum membrane"/>
    <property type="evidence" value="ECO:0007669"/>
    <property type="project" value="UniProtKB-SubCell"/>
</dbReference>
<keyword evidence="13" id="KW-0472">Membrane</keyword>
<name>A0AAD9Z9U8_9ROSI</name>
<keyword evidence="5" id="KW-0285">Flavoprotein</keyword>
<comment type="subcellular location">
    <subcellularLocation>
        <location evidence="2">Endoplasmic reticulum membrane</location>
        <topology evidence="2">Peripheral membrane protein</topology>
        <orientation evidence="2">Lumenal side</orientation>
    </subcellularLocation>
</comment>
<comment type="cofactor">
    <cofactor evidence="1">
        <name>FAD</name>
        <dbReference type="ChEBI" id="CHEBI:57692"/>
    </cofactor>
</comment>
<reference evidence="17" key="1">
    <citation type="journal article" date="2023" name="Plant J.">
        <title>Genome sequences and population genomics provide insights into the demographic history, inbreeding, and mutation load of two 'living fossil' tree species of Dipteronia.</title>
        <authorList>
            <person name="Feng Y."/>
            <person name="Comes H.P."/>
            <person name="Chen J."/>
            <person name="Zhu S."/>
            <person name="Lu R."/>
            <person name="Zhang X."/>
            <person name="Li P."/>
            <person name="Qiu J."/>
            <person name="Olsen K.M."/>
            <person name="Qiu Y."/>
        </authorList>
    </citation>
    <scope>NUCLEOTIDE SEQUENCE</scope>
    <source>
        <strain evidence="17">NBL</strain>
    </source>
</reference>
<evidence type="ECO:0000256" key="5">
    <source>
        <dbReference type="ARBA" id="ARBA00022630"/>
    </source>
</evidence>
<evidence type="ECO:0000256" key="16">
    <source>
        <dbReference type="ARBA" id="ARBA00023284"/>
    </source>
</evidence>
<dbReference type="GO" id="GO:0003746">
    <property type="term" value="F:translation elongation factor activity"/>
    <property type="evidence" value="ECO:0007669"/>
    <property type="project" value="UniProtKB-KW"/>
</dbReference>
<dbReference type="GO" id="GO:0034975">
    <property type="term" value="P:protein folding in endoplasmic reticulum"/>
    <property type="evidence" value="ECO:0007669"/>
    <property type="project" value="InterPro"/>
</dbReference>
<keyword evidence="4" id="KW-0813">Transport</keyword>
<keyword evidence="18" id="KW-1185">Reference proteome</keyword>
<keyword evidence="11" id="KW-0249">Electron transport</keyword>
<evidence type="ECO:0000313" key="17">
    <source>
        <dbReference type="EMBL" id="KAK3172148.1"/>
    </source>
</evidence>
<dbReference type="EMBL" id="JANJYJ010000796">
    <property type="protein sequence ID" value="KAK3172148.1"/>
    <property type="molecule type" value="Genomic_DNA"/>
</dbReference>
<keyword evidence="8" id="KW-0256">Endoplasmic reticulum</keyword>
<proteinExistence type="inferred from homology"/>
<evidence type="ECO:0000256" key="6">
    <source>
        <dbReference type="ARBA" id="ARBA00022729"/>
    </source>
</evidence>
<keyword evidence="9" id="KW-0274">FAD</keyword>
<dbReference type="AlphaFoldDB" id="A0AAD9Z9U8"/>
<dbReference type="InterPro" id="IPR007266">
    <property type="entry name" value="Ero1"/>
</dbReference>
<dbReference type="Pfam" id="PF04137">
    <property type="entry name" value="ERO1"/>
    <property type="match status" value="1"/>
</dbReference>
<comment type="similarity">
    <text evidence="3">Belongs to the EROs family.</text>
</comment>
<dbReference type="GO" id="GO:0005739">
    <property type="term" value="C:mitochondrion"/>
    <property type="evidence" value="ECO:0007669"/>
    <property type="project" value="TreeGrafter"/>
</dbReference>
<dbReference type="PANTHER" id="PTHR43636:SF2">
    <property type="entry name" value="ELONGATION FACTOR G, MITOCHONDRIAL"/>
    <property type="match status" value="1"/>
</dbReference>
<evidence type="ECO:0000256" key="8">
    <source>
        <dbReference type="ARBA" id="ARBA00022824"/>
    </source>
</evidence>
<dbReference type="GO" id="GO:0070125">
    <property type="term" value="P:mitochondrial translational elongation"/>
    <property type="evidence" value="ECO:0007669"/>
    <property type="project" value="TreeGrafter"/>
</dbReference>
<evidence type="ECO:0000256" key="12">
    <source>
        <dbReference type="ARBA" id="ARBA00023002"/>
    </source>
</evidence>
<organism evidence="17 18">
    <name type="scientific">Dipteronia sinensis</name>
    <dbReference type="NCBI Taxonomy" id="43782"/>
    <lineage>
        <taxon>Eukaryota</taxon>
        <taxon>Viridiplantae</taxon>
        <taxon>Streptophyta</taxon>
        <taxon>Embryophyta</taxon>
        <taxon>Tracheophyta</taxon>
        <taxon>Spermatophyta</taxon>
        <taxon>Magnoliopsida</taxon>
        <taxon>eudicotyledons</taxon>
        <taxon>Gunneridae</taxon>
        <taxon>Pentapetalae</taxon>
        <taxon>rosids</taxon>
        <taxon>malvids</taxon>
        <taxon>Sapindales</taxon>
        <taxon>Sapindaceae</taxon>
        <taxon>Hippocastanoideae</taxon>
        <taxon>Acereae</taxon>
        <taxon>Dipteronia</taxon>
    </lineage>
</organism>
<evidence type="ECO:0000256" key="10">
    <source>
        <dbReference type="ARBA" id="ARBA00022917"/>
    </source>
</evidence>
<gene>
    <name evidence="17" type="ORF">Dsin_032954</name>
</gene>
<evidence type="ECO:0000256" key="14">
    <source>
        <dbReference type="ARBA" id="ARBA00023157"/>
    </source>
</evidence>
<evidence type="ECO:0000256" key="11">
    <source>
        <dbReference type="ARBA" id="ARBA00022982"/>
    </source>
</evidence>
<dbReference type="PANTHER" id="PTHR43636">
    <property type="entry name" value="ELONGATION FACTOR G, MITOCHONDRIAL"/>
    <property type="match status" value="1"/>
</dbReference>
<dbReference type="GO" id="GO:0071949">
    <property type="term" value="F:FAD binding"/>
    <property type="evidence" value="ECO:0007669"/>
    <property type="project" value="InterPro"/>
</dbReference>
<evidence type="ECO:0000256" key="13">
    <source>
        <dbReference type="ARBA" id="ARBA00023136"/>
    </source>
</evidence>
<dbReference type="SUPFAM" id="SSF110019">
    <property type="entry name" value="ERO1-like"/>
    <property type="match status" value="1"/>
</dbReference>
<evidence type="ECO:0000256" key="3">
    <source>
        <dbReference type="ARBA" id="ARBA00008277"/>
    </source>
</evidence>
<dbReference type="InterPro" id="IPR037192">
    <property type="entry name" value="ERO1-like_sf"/>
</dbReference>
<evidence type="ECO:0000256" key="15">
    <source>
        <dbReference type="ARBA" id="ARBA00023180"/>
    </source>
</evidence>
<evidence type="ECO:0000256" key="4">
    <source>
        <dbReference type="ARBA" id="ARBA00022448"/>
    </source>
</evidence>
<dbReference type="Proteomes" id="UP001281410">
    <property type="component" value="Unassembled WGS sequence"/>
</dbReference>
<evidence type="ECO:0000256" key="2">
    <source>
        <dbReference type="ARBA" id="ARBA00004367"/>
    </source>
</evidence>
<keyword evidence="12" id="KW-0560">Oxidoreductase</keyword>
<keyword evidence="14" id="KW-1015">Disulfide bond</keyword>
<evidence type="ECO:0000313" key="18">
    <source>
        <dbReference type="Proteomes" id="UP001281410"/>
    </source>
</evidence>
<keyword evidence="7" id="KW-0251">Elongation factor</keyword>
<evidence type="ECO:0000256" key="1">
    <source>
        <dbReference type="ARBA" id="ARBA00001974"/>
    </source>
</evidence>
<keyword evidence="10" id="KW-0648">Protein biosynthesis</keyword>
<keyword evidence="16" id="KW-0676">Redox-active center</keyword>
<evidence type="ECO:0000256" key="9">
    <source>
        <dbReference type="ARBA" id="ARBA00022827"/>
    </source>
</evidence>
<accession>A0AAD9Z9U8</accession>
<dbReference type="GO" id="GO:0003924">
    <property type="term" value="F:GTPase activity"/>
    <property type="evidence" value="ECO:0007669"/>
    <property type="project" value="TreeGrafter"/>
</dbReference>
<protein>
    <submittedName>
        <fullName evidence="17">Uncharacterized protein</fullName>
    </submittedName>
</protein>
<keyword evidence="15" id="KW-0325">Glycoprotein</keyword>
<comment type="caution">
    <text evidence="17">The sequence shown here is derived from an EMBL/GenBank/DDBJ whole genome shotgun (WGS) entry which is preliminary data.</text>
</comment>
<dbReference type="GO" id="GO:0015035">
    <property type="term" value="F:protein-disulfide reductase activity"/>
    <property type="evidence" value="ECO:0007669"/>
    <property type="project" value="InterPro"/>
</dbReference>
<sequence>MSTGCVILTLMQSTLMMEYSISYGVQPLLDGVLSYLPCSIEVSNYALDQRKNVEKVMLAGNPNETLVALPFKLEEGCFGHLTYLSALMDCVGCEKCRLWGNLQMNTDDDHQPNSSLFLLETAGGYQNYCCASPNMHLTTKISSIACDLSSFLNPCSSLWLEGYADGAWLINHSILTSRLMACKALCAQRNSEGHVDAWNMADSDTFLFGAKCLIKSDSPNSKAVSRLNGDHQYIWKKMEIGSIVKAMHEITFSTDNKPKLLSQETELLKAALEKKQGDQVIAHHLLQVSLRKQVSKAILIMWKYLMMGLMSERLIQNI</sequence>
<keyword evidence="6" id="KW-0732">Signal</keyword>